<reference evidence="1 2" key="1">
    <citation type="submission" date="2024-08" db="EMBL/GenBank/DDBJ databases">
        <title>Gnathostoma spinigerum genome.</title>
        <authorList>
            <person name="Gonzalez-Bertolin B."/>
            <person name="Monzon S."/>
            <person name="Zaballos A."/>
            <person name="Jimenez P."/>
            <person name="Dekumyoy P."/>
            <person name="Varona S."/>
            <person name="Cuesta I."/>
            <person name="Sumanam S."/>
            <person name="Adisakwattana P."/>
            <person name="Gasser R.B."/>
            <person name="Hernandez-Gonzalez A."/>
            <person name="Young N.D."/>
            <person name="Perteguer M.J."/>
        </authorList>
    </citation>
    <scope>NUCLEOTIDE SEQUENCE [LARGE SCALE GENOMIC DNA]</scope>
    <source>
        <strain evidence="1">AL3</strain>
        <tissue evidence="1">Liver</tissue>
    </source>
</reference>
<proteinExistence type="predicted"/>
<dbReference type="EMBL" id="JBGFUD010006077">
    <property type="protein sequence ID" value="MFH4980784.1"/>
    <property type="molecule type" value="Genomic_DNA"/>
</dbReference>
<gene>
    <name evidence="1" type="ORF">AB6A40_007493</name>
</gene>
<evidence type="ECO:0000313" key="1">
    <source>
        <dbReference type="EMBL" id="MFH4980784.1"/>
    </source>
</evidence>
<dbReference type="Proteomes" id="UP001608902">
    <property type="component" value="Unassembled WGS sequence"/>
</dbReference>
<comment type="caution">
    <text evidence="1">The sequence shown here is derived from an EMBL/GenBank/DDBJ whole genome shotgun (WGS) entry which is preliminary data.</text>
</comment>
<evidence type="ECO:0000313" key="2">
    <source>
        <dbReference type="Proteomes" id="UP001608902"/>
    </source>
</evidence>
<dbReference type="InterPro" id="IPR011989">
    <property type="entry name" value="ARM-like"/>
</dbReference>
<organism evidence="1 2">
    <name type="scientific">Gnathostoma spinigerum</name>
    <dbReference type="NCBI Taxonomy" id="75299"/>
    <lineage>
        <taxon>Eukaryota</taxon>
        <taxon>Metazoa</taxon>
        <taxon>Ecdysozoa</taxon>
        <taxon>Nematoda</taxon>
        <taxon>Chromadorea</taxon>
        <taxon>Rhabditida</taxon>
        <taxon>Spirurina</taxon>
        <taxon>Gnathostomatomorpha</taxon>
        <taxon>Gnathostomatoidea</taxon>
        <taxon>Gnathostomatidae</taxon>
        <taxon>Gnathostoma</taxon>
    </lineage>
</organism>
<dbReference type="AlphaFoldDB" id="A0ABD6ERI4"/>
<protein>
    <submittedName>
        <fullName evidence="1">Uncharacterized protein</fullName>
    </submittedName>
</protein>
<name>A0ABD6ERI4_9BILA</name>
<dbReference type="Gene3D" id="1.25.10.10">
    <property type="entry name" value="Leucine-rich Repeat Variant"/>
    <property type="match status" value="1"/>
</dbReference>
<sequence length="104" mass="11938">MYGPTPVLADALHSRHKSISTYASGVLKNLQVDKPPVYQEELNTEIESALSRSENWMNDGFEPELFSEMYHPVGLDHMDNRSWRQPPSLYNVANPNPSWYDTDL</sequence>
<accession>A0ABD6ERI4</accession>
<keyword evidence="2" id="KW-1185">Reference proteome</keyword>